<evidence type="ECO:0000313" key="10">
    <source>
        <dbReference type="Proteomes" id="UP000179524"/>
    </source>
</evidence>
<comment type="caution">
    <text evidence="9">The sequence shown here is derived from an EMBL/GenBank/DDBJ whole genome shotgun (WGS) entry which is preliminary data.</text>
</comment>
<feature type="transmembrane region" description="Helical" evidence="7">
    <location>
        <begin position="54"/>
        <end position="71"/>
    </location>
</feature>
<dbReference type="Pfam" id="PF04239">
    <property type="entry name" value="DUF421"/>
    <property type="match status" value="1"/>
</dbReference>
<name>A0A1S2LIG1_9BACI</name>
<dbReference type="Gene3D" id="3.30.240.20">
    <property type="entry name" value="bsu07140 like domains"/>
    <property type="match status" value="2"/>
</dbReference>
<dbReference type="RefSeq" id="WP_071310365.1">
    <property type="nucleotide sequence ID" value="NZ_MLQR01000034.1"/>
</dbReference>
<keyword evidence="6 7" id="KW-0472">Membrane</keyword>
<dbReference type="InterPro" id="IPR023090">
    <property type="entry name" value="UPF0702_alpha/beta_dom_sf"/>
</dbReference>
<keyword evidence="3" id="KW-1003">Cell membrane</keyword>
<feature type="domain" description="YetF C-terminal" evidence="8">
    <location>
        <begin position="79"/>
        <end position="207"/>
    </location>
</feature>
<evidence type="ECO:0000256" key="7">
    <source>
        <dbReference type="SAM" id="Phobius"/>
    </source>
</evidence>
<accession>A0A1S2LIG1</accession>
<dbReference type="GO" id="GO:0005886">
    <property type="term" value="C:plasma membrane"/>
    <property type="evidence" value="ECO:0007669"/>
    <property type="project" value="UniProtKB-SubCell"/>
</dbReference>
<gene>
    <name evidence="9" type="ORF">BKP37_14675</name>
</gene>
<dbReference type="EMBL" id="MLQR01000034">
    <property type="protein sequence ID" value="OIJ12020.1"/>
    <property type="molecule type" value="Genomic_DNA"/>
</dbReference>
<dbReference type="PANTHER" id="PTHR34582">
    <property type="entry name" value="UPF0702 TRANSMEMBRANE PROTEIN YCAP"/>
    <property type="match status" value="1"/>
</dbReference>
<dbReference type="InterPro" id="IPR007353">
    <property type="entry name" value="DUF421"/>
</dbReference>
<evidence type="ECO:0000256" key="1">
    <source>
        <dbReference type="ARBA" id="ARBA00004651"/>
    </source>
</evidence>
<evidence type="ECO:0000256" key="5">
    <source>
        <dbReference type="ARBA" id="ARBA00022989"/>
    </source>
</evidence>
<evidence type="ECO:0000313" key="9">
    <source>
        <dbReference type="EMBL" id="OIJ12020.1"/>
    </source>
</evidence>
<keyword evidence="4 7" id="KW-0812">Transmembrane</keyword>
<dbReference type="Proteomes" id="UP000179524">
    <property type="component" value="Unassembled WGS sequence"/>
</dbReference>
<keyword evidence="5 7" id="KW-1133">Transmembrane helix</keyword>
<evidence type="ECO:0000256" key="6">
    <source>
        <dbReference type="ARBA" id="ARBA00023136"/>
    </source>
</evidence>
<evidence type="ECO:0000256" key="3">
    <source>
        <dbReference type="ARBA" id="ARBA00022475"/>
    </source>
</evidence>
<protein>
    <recommendedName>
        <fullName evidence="8">YetF C-terminal domain-containing protein</fullName>
    </recommendedName>
</protein>
<evidence type="ECO:0000256" key="4">
    <source>
        <dbReference type="ARBA" id="ARBA00022692"/>
    </source>
</evidence>
<dbReference type="AlphaFoldDB" id="A0A1S2LIG1"/>
<evidence type="ECO:0000259" key="8">
    <source>
        <dbReference type="Pfam" id="PF04239"/>
    </source>
</evidence>
<comment type="similarity">
    <text evidence="2">Belongs to the UPF0702 family.</text>
</comment>
<comment type="subcellular location">
    <subcellularLocation>
        <location evidence="1">Cell membrane</location>
        <topology evidence="1">Multi-pass membrane protein</topology>
    </subcellularLocation>
</comment>
<sequence>MVFETLKLSCLFILVFIVMRILGKTLLSQWTAYDLVTIIFLSYAALGAVKVKSFYHAIICILSIGILYMILSRLSLCGRLTSIIIGEPTILIKHGKIIEKNLKKLRYSLTELLSTVRAFGFPDIQDIEYAILEPNGKISVIPKKNLRPLTPKDLNIDCQYIGLPITLIAEGKIEINNLALIDKSEEWLINELNLNGYHDLQNIFYAYIKDDINSLTVFPYQ</sequence>
<feature type="transmembrane region" description="Helical" evidence="7">
    <location>
        <begin position="6"/>
        <end position="23"/>
    </location>
</feature>
<feature type="transmembrane region" description="Helical" evidence="7">
    <location>
        <begin position="30"/>
        <end position="48"/>
    </location>
</feature>
<dbReference type="PANTHER" id="PTHR34582:SF5">
    <property type="entry name" value="UPF0702 TRANSMEMBRANE PROTEIN YETF"/>
    <property type="match status" value="1"/>
</dbReference>
<organism evidence="9 10">
    <name type="scientific">Anaerobacillus alkalilacustris</name>
    <dbReference type="NCBI Taxonomy" id="393763"/>
    <lineage>
        <taxon>Bacteria</taxon>
        <taxon>Bacillati</taxon>
        <taxon>Bacillota</taxon>
        <taxon>Bacilli</taxon>
        <taxon>Bacillales</taxon>
        <taxon>Bacillaceae</taxon>
        <taxon>Anaerobacillus</taxon>
    </lineage>
</organism>
<evidence type="ECO:0000256" key="2">
    <source>
        <dbReference type="ARBA" id="ARBA00006448"/>
    </source>
</evidence>
<proteinExistence type="inferred from homology"/>
<dbReference type="OrthoDB" id="9778331at2"/>
<keyword evidence="10" id="KW-1185">Reference proteome</keyword>
<reference evidence="9 10" key="1">
    <citation type="submission" date="2016-10" db="EMBL/GenBank/DDBJ databases">
        <title>Draft genome sequences of four alkaliphilic bacteria belonging to the Anaerobacillus genus.</title>
        <authorList>
            <person name="Bassil N.M."/>
            <person name="Lloyd J.R."/>
        </authorList>
    </citation>
    <scope>NUCLEOTIDE SEQUENCE [LARGE SCALE GENOMIC DNA]</scope>
    <source>
        <strain evidence="9 10">DSM 18345</strain>
    </source>
</reference>